<dbReference type="AlphaFoldDB" id="A0A1F6DN03"/>
<comment type="caution">
    <text evidence="1">The sequence shown here is derived from an EMBL/GenBank/DDBJ whole genome shotgun (WGS) entry which is preliminary data.</text>
</comment>
<name>A0A1F6DN03_9BACT</name>
<organism evidence="1 2">
    <name type="scientific">Candidatus Kaiserbacteria bacterium RIFCSPHIGHO2_02_FULL_54_22</name>
    <dbReference type="NCBI Taxonomy" id="1798495"/>
    <lineage>
        <taxon>Bacteria</taxon>
        <taxon>Candidatus Kaiseribacteriota</taxon>
    </lineage>
</organism>
<dbReference type="Proteomes" id="UP000178532">
    <property type="component" value="Unassembled WGS sequence"/>
</dbReference>
<accession>A0A1F6DN03</accession>
<evidence type="ECO:0000313" key="1">
    <source>
        <dbReference type="EMBL" id="OGG62697.1"/>
    </source>
</evidence>
<protein>
    <submittedName>
        <fullName evidence="1">Uncharacterized protein</fullName>
    </submittedName>
</protein>
<gene>
    <name evidence="1" type="ORF">A3C19_03275</name>
</gene>
<dbReference type="STRING" id="1798495.A3C19_03275"/>
<reference evidence="1 2" key="1">
    <citation type="journal article" date="2016" name="Nat. Commun.">
        <title>Thousands of microbial genomes shed light on interconnected biogeochemical processes in an aquifer system.</title>
        <authorList>
            <person name="Anantharaman K."/>
            <person name="Brown C.T."/>
            <person name="Hug L.A."/>
            <person name="Sharon I."/>
            <person name="Castelle C.J."/>
            <person name="Probst A.J."/>
            <person name="Thomas B.C."/>
            <person name="Singh A."/>
            <person name="Wilkins M.J."/>
            <person name="Karaoz U."/>
            <person name="Brodie E.L."/>
            <person name="Williams K.H."/>
            <person name="Hubbard S.S."/>
            <person name="Banfield J.F."/>
        </authorList>
    </citation>
    <scope>NUCLEOTIDE SEQUENCE [LARGE SCALE GENOMIC DNA]</scope>
</reference>
<evidence type="ECO:0000313" key="2">
    <source>
        <dbReference type="Proteomes" id="UP000178532"/>
    </source>
</evidence>
<proteinExistence type="predicted"/>
<sequence length="306" mass="34747">MQCFWLPHRIYPHENLHKVDNRGNVLVDPGRNGRPGKLSEETKMNLLFGVVLLLLSMVAAHAAELVTTEVDYGSFALTHSPADGNAFCVASSTYYKKGDCGYLDFNIEVTEQEELVEQKIDLMFNGDGFFTKKNNGHFAVGLQAYSKFPEGDVSRIEAWGRGVVFGNLTEYPKNVPGCGPTSRNNTVTFETWWQVDKVQYNCVMGWTQSPELKDGVYYHLIITSRSDNGVYVSYLLQKFIPELPGLGWMYVWEDVMYDYTTAAGNRDHGTFIAEVFGGNDPEDPPWTMYISEVKVRRTVLKKEEWE</sequence>
<dbReference type="EMBL" id="MFLI01000004">
    <property type="protein sequence ID" value="OGG62697.1"/>
    <property type="molecule type" value="Genomic_DNA"/>
</dbReference>